<sequence length="435" mass="48132">MASQPSSSTSADPAAPPPRSSWVILGSIPRVVQGGGGGDDETADLSLALAAPPRVSRLNVSQRVFPVRPTAKHFPFLLAADPSGLLLLSSILAAPLTRVDIDRPDKQSLAWRQTDPRYFLLDATTGSALRLPDPRPKETILHQALVGVVACPDGGGRYMVAELVPMLGIKMADLRCFSSDLGEWVIKTVSYPLPPRPLWPICTLAHHGRLWWVDYSWMIITADPFADDPVLRFVPLPRPCLLQYREAHGVIDEFRYVGVSSGKLRFVDTYRCGPVPNKVTVWTLPNADATEWTLEHEATFADIWTDDSYKATNLPKKFPVLALIHPHNSAVVYFFLEGHLFGVDVPARKVVECDRYHLVAPPRNYPIANRFIRAWELPHAVSSGPENWSTDISSSEPTEAPPYRRMPGDYSMVGSLAPPGWQSKYELRSKGFAAV</sequence>
<protein>
    <recommendedName>
        <fullName evidence="2">DUF1618 domain-containing protein</fullName>
    </recommendedName>
</protein>
<evidence type="ECO:0000256" key="1">
    <source>
        <dbReference type="SAM" id="MobiDB-lite"/>
    </source>
</evidence>
<dbReference type="InterPro" id="IPR011676">
    <property type="entry name" value="DUF1618"/>
</dbReference>
<evidence type="ECO:0000313" key="3">
    <source>
        <dbReference type="EMBL" id="CAL4999572.1"/>
    </source>
</evidence>
<feature type="domain" description="DUF1618" evidence="2">
    <location>
        <begin position="212"/>
        <end position="333"/>
    </location>
</feature>
<feature type="compositionally biased region" description="Low complexity" evidence="1">
    <location>
        <begin position="1"/>
        <end position="13"/>
    </location>
</feature>
<dbReference type="PANTHER" id="PTHR33086">
    <property type="entry name" value="OS05G0468200 PROTEIN-RELATED"/>
    <property type="match status" value="1"/>
</dbReference>
<reference evidence="4" key="1">
    <citation type="submission" date="2024-06" db="EMBL/GenBank/DDBJ databases">
        <authorList>
            <person name="Ryan C."/>
        </authorList>
    </citation>
    <scope>NUCLEOTIDE SEQUENCE [LARGE SCALE GENOMIC DNA]</scope>
</reference>
<evidence type="ECO:0000313" key="4">
    <source>
        <dbReference type="Proteomes" id="UP001497457"/>
    </source>
</evidence>
<dbReference type="PANTHER" id="PTHR33086:SF96">
    <property type="entry name" value="DUF1618 DOMAIN-CONTAINING PROTEIN"/>
    <property type="match status" value="1"/>
</dbReference>
<gene>
    <name evidence="3" type="ORF">URODEC1_LOCUS64417</name>
</gene>
<organism evidence="3 4">
    <name type="scientific">Urochloa decumbens</name>
    <dbReference type="NCBI Taxonomy" id="240449"/>
    <lineage>
        <taxon>Eukaryota</taxon>
        <taxon>Viridiplantae</taxon>
        <taxon>Streptophyta</taxon>
        <taxon>Embryophyta</taxon>
        <taxon>Tracheophyta</taxon>
        <taxon>Spermatophyta</taxon>
        <taxon>Magnoliopsida</taxon>
        <taxon>Liliopsida</taxon>
        <taxon>Poales</taxon>
        <taxon>Poaceae</taxon>
        <taxon>PACMAD clade</taxon>
        <taxon>Panicoideae</taxon>
        <taxon>Panicodae</taxon>
        <taxon>Paniceae</taxon>
        <taxon>Melinidinae</taxon>
        <taxon>Urochloa</taxon>
    </lineage>
</organism>
<name>A0ABC9BEB5_9POAL</name>
<keyword evidence="4" id="KW-1185">Reference proteome</keyword>
<dbReference type="Pfam" id="PF07762">
    <property type="entry name" value="DUF1618"/>
    <property type="match status" value="1"/>
</dbReference>
<accession>A0ABC9BEB5</accession>
<evidence type="ECO:0000259" key="2">
    <source>
        <dbReference type="Pfam" id="PF07762"/>
    </source>
</evidence>
<reference evidence="3 4" key="2">
    <citation type="submission" date="2024-10" db="EMBL/GenBank/DDBJ databases">
        <authorList>
            <person name="Ryan C."/>
        </authorList>
    </citation>
    <scope>NUCLEOTIDE SEQUENCE [LARGE SCALE GENOMIC DNA]</scope>
</reference>
<feature type="region of interest" description="Disordered" evidence="1">
    <location>
        <begin position="1"/>
        <end position="21"/>
    </location>
</feature>
<dbReference type="EMBL" id="OZ075135">
    <property type="protein sequence ID" value="CAL4999572.1"/>
    <property type="molecule type" value="Genomic_DNA"/>
</dbReference>
<proteinExistence type="predicted"/>
<dbReference type="AlphaFoldDB" id="A0ABC9BEB5"/>
<dbReference type="Proteomes" id="UP001497457">
    <property type="component" value="Chromosome 25rd"/>
</dbReference>